<evidence type="ECO:0000313" key="1">
    <source>
        <dbReference type="EMBL" id="KDS44886.1"/>
    </source>
</evidence>
<proteinExistence type="predicted"/>
<dbReference type="RefSeq" id="WP_032953606.1">
    <property type="nucleotide sequence ID" value="NZ_JNHM01000152.1"/>
</dbReference>
<dbReference type="Proteomes" id="UP000027661">
    <property type="component" value="Unassembled WGS sequence"/>
</dbReference>
<dbReference type="Gene3D" id="3.40.30.10">
    <property type="entry name" value="Glutaredoxin"/>
    <property type="match status" value="1"/>
</dbReference>
<dbReference type="AlphaFoldDB" id="A0A069S4F1"/>
<comment type="caution">
    <text evidence="1">The sequence shown here is derived from an EMBL/GenBank/DDBJ whole genome shotgun (WGS) entry which is preliminary data.</text>
</comment>
<gene>
    <name evidence="1" type="ORF">M099_4199</name>
</gene>
<name>A0A069S4F1_PHOVU</name>
<protein>
    <recommendedName>
        <fullName evidence="3">Thioredoxin</fullName>
    </recommendedName>
</protein>
<accession>A0A069S4F1</accession>
<evidence type="ECO:0008006" key="3">
    <source>
        <dbReference type="Google" id="ProtNLM"/>
    </source>
</evidence>
<organism evidence="1 2">
    <name type="scientific">Phocaeicola vulgatus str. 3975 RP4</name>
    <dbReference type="NCBI Taxonomy" id="1339352"/>
    <lineage>
        <taxon>Bacteria</taxon>
        <taxon>Pseudomonadati</taxon>
        <taxon>Bacteroidota</taxon>
        <taxon>Bacteroidia</taxon>
        <taxon>Bacteroidales</taxon>
        <taxon>Bacteroidaceae</taxon>
        <taxon>Phocaeicola</taxon>
    </lineage>
</organism>
<dbReference type="PATRIC" id="fig|1339352.3.peg.3939"/>
<sequence>MRKLFYLLIAMLVLMSCGNGSKKKNEENKAEEIQPNRIEVLYFHGAQRCITCRAIEANTVALLDSLYSQEKANGKIIYKVVDISKKENEAIADKYEVTWSSLFVNDWKDGKENVNNMTEFSFSNARNAPDKFKEGIKSKIDELLKQL</sequence>
<dbReference type="PROSITE" id="PS51257">
    <property type="entry name" value="PROKAR_LIPOPROTEIN"/>
    <property type="match status" value="1"/>
</dbReference>
<reference evidence="1 2" key="1">
    <citation type="submission" date="2014-04" db="EMBL/GenBank/DDBJ databases">
        <authorList>
            <person name="Sears C."/>
            <person name="Carroll K."/>
            <person name="Sack B.R."/>
            <person name="Qadri F."/>
            <person name="Myers L.L."/>
            <person name="Chung G.-T."/>
            <person name="Escheverria P."/>
            <person name="Fraser C.M."/>
            <person name="Sadzewicz L."/>
            <person name="Shefchek K.A."/>
            <person name="Tallon L."/>
            <person name="Das S.P."/>
            <person name="Daugherty S."/>
            <person name="Mongodin E.F."/>
        </authorList>
    </citation>
    <scope>NUCLEOTIDE SEQUENCE [LARGE SCALE GENOMIC DNA]</scope>
    <source>
        <strain evidence="1 2">3975 RP4</strain>
    </source>
</reference>
<dbReference type="NCBIfam" id="NF040494">
    <property type="entry name" value="nitrored_ArsF"/>
    <property type="match status" value="1"/>
</dbReference>
<dbReference type="InterPro" id="IPR047698">
    <property type="entry name" value="ArsF-like"/>
</dbReference>
<evidence type="ECO:0000313" key="2">
    <source>
        <dbReference type="Proteomes" id="UP000027661"/>
    </source>
</evidence>
<dbReference type="EMBL" id="JNHM01000152">
    <property type="protein sequence ID" value="KDS44886.1"/>
    <property type="molecule type" value="Genomic_DNA"/>
</dbReference>